<dbReference type="PANTHER" id="PTHR13202">
    <property type="entry name" value="MICROSOMAL SIGNAL PEPTIDASE 12 KDA SUBUNIT"/>
    <property type="match status" value="1"/>
</dbReference>
<reference evidence="12" key="1">
    <citation type="submission" date="2022-01" db="EMBL/GenBank/DDBJ databases">
        <title>Genome Sequence Resource for Two Populations of Ditylenchus destructor, the Migratory Endoparasitic Phytonematode.</title>
        <authorList>
            <person name="Zhang H."/>
            <person name="Lin R."/>
            <person name="Xie B."/>
        </authorList>
    </citation>
    <scope>NUCLEOTIDE SEQUENCE</scope>
    <source>
        <strain evidence="12">BazhouSP</strain>
    </source>
</reference>
<feature type="transmembrane region" description="Helical" evidence="11">
    <location>
        <begin position="54"/>
        <end position="74"/>
    </location>
</feature>
<evidence type="ECO:0000256" key="8">
    <source>
        <dbReference type="ARBA" id="ARBA00032913"/>
    </source>
</evidence>
<feature type="region of interest" description="Disordered" evidence="10">
    <location>
        <begin position="85"/>
        <end position="108"/>
    </location>
</feature>
<dbReference type="InterPro" id="IPR009542">
    <property type="entry name" value="Spc1/SPCS1"/>
</dbReference>
<keyword evidence="6 11" id="KW-1133">Transmembrane helix</keyword>
<comment type="function">
    <text evidence="9">Component of the signal peptidase complex (SPC) which catalyzes the cleavage of N-terminal signal sequences from nascent proteins as they are translocated into the lumen of the endoplasmic reticulum. Dispensable for SPC enzymatic activity.</text>
</comment>
<keyword evidence="5" id="KW-0256">Endoplasmic reticulum</keyword>
<dbReference type="Proteomes" id="UP001201812">
    <property type="component" value="Unassembled WGS sequence"/>
</dbReference>
<dbReference type="GO" id="GO:0045047">
    <property type="term" value="P:protein targeting to ER"/>
    <property type="evidence" value="ECO:0007669"/>
    <property type="project" value="TreeGrafter"/>
</dbReference>
<comment type="caution">
    <text evidence="12">The sequence shown here is derived from an EMBL/GenBank/DDBJ whole genome shotgun (WGS) entry which is preliminary data.</text>
</comment>
<dbReference type="PANTHER" id="PTHR13202:SF0">
    <property type="entry name" value="SIGNAL PEPTIDASE COMPLEX SUBUNIT 1"/>
    <property type="match status" value="1"/>
</dbReference>
<evidence type="ECO:0000256" key="10">
    <source>
        <dbReference type="SAM" id="MobiDB-lite"/>
    </source>
</evidence>
<evidence type="ECO:0000256" key="5">
    <source>
        <dbReference type="ARBA" id="ARBA00022824"/>
    </source>
</evidence>
<evidence type="ECO:0000256" key="6">
    <source>
        <dbReference type="ARBA" id="ARBA00022989"/>
    </source>
</evidence>
<evidence type="ECO:0000256" key="3">
    <source>
        <dbReference type="ARBA" id="ARBA00017059"/>
    </source>
</evidence>
<evidence type="ECO:0000313" key="13">
    <source>
        <dbReference type="Proteomes" id="UP001201812"/>
    </source>
</evidence>
<accession>A0AAD4NAQ7</accession>
<protein>
    <recommendedName>
        <fullName evidence="3">Signal peptidase complex subunit 1</fullName>
    </recommendedName>
    <alternativeName>
        <fullName evidence="8">Microsomal signal peptidase 12 kDa subunit</fullName>
    </alternativeName>
</protein>
<gene>
    <name evidence="12" type="ORF">DdX_07077</name>
</gene>
<feature type="transmembrane region" description="Helical" evidence="11">
    <location>
        <begin position="30"/>
        <end position="48"/>
    </location>
</feature>
<dbReference type="Pfam" id="PF06645">
    <property type="entry name" value="SPC12"/>
    <property type="match status" value="1"/>
</dbReference>
<evidence type="ECO:0000256" key="2">
    <source>
        <dbReference type="ARBA" id="ARBA00005245"/>
    </source>
</evidence>
<keyword evidence="4 11" id="KW-0812">Transmembrane</keyword>
<evidence type="ECO:0000313" key="12">
    <source>
        <dbReference type="EMBL" id="KAI1717335.1"/>
    </source>
</evidence>
<dbReference type="AlphaFoldDB" id="A0AAD4NAQ7"/>
<evidence type="ECO:0000256" key="7">
    <source>
        <dbReference type="ARBA" id="ARBA00023136"/>
    </source>
</evidence>
<comment type="similarity">
    <text evidence="2">Belongs to the SPCS1 family.</text>
</comment>
<dbReference type="GO" id="GO:0006465">
    <property type="term" value="P:signal peptide processing"/>
    <property type="evidence" value="ECO:0007669"/>
    <property type="project" value="InterPro"/>
</dbReference>
<keyword evidence="13" id="KW-1185">Reference proteome</keyword>
<evidence type="ECO:0000256" key="4">
    <source>
        <dbReference type="ARBA" id="ARBA00022692"/>
    </source>
</evidence>
<name>A0AAD4NAQ7_9BILA</name>
<proteinExistence type="inferred from homology"/>
<dbReference type="EMBL" id="JAKKPZ010000009">
    <property type="protein sequence ID" value="KAI1717335.1"/>
    <property type="molecule type" value="Genomic_DNA"/>
</dbReference>
<keyword evidence="7 11" id="KW-0472">Membrane</keyword>
<organism evidence="12 13">
    <name type="scientific">Ditylenchus destructor</name>
    <dbReference type="NCBI Taxonomy" id="166010"/>
    <lineage>
        <taxon>Eukaryota</taxon>
        <taxon>Metazoa</taxon>
        <taxon>Ecdysozoa</taxon>
        <taxon>Nematoda</taxon>
        <taxon>Chromadorea</taxon>
        <taxon>Rhabditida</taxon>
        <taxon>Tylenchina</taxon>
        <taxon>Tylenchomorpha</taxon>
        <taxon>Sphaerularioidea</taxon>
        <taxon>Anguinidae</taxon>
        <taxon>Anguininae</taxon>
        <taxon>Ditylenchus</taxon>
    </lineage>
</organism>
<evidence type="ECO:0000256" key="9">
    <source>
        <dbReference type="ARBA" id="ARBA00045204"/>
    </source>
</evidence>
<sequence length="108" mass="12352">MDGIIQMLPPFMRKYSTYIDFEGQRQAERIFQVVLVVFAVIGFIAGYATQQLSVTMYCIGVGFLISCLLVLPPWPMFRRHSLKWQPNSEDSVAPSPAPVQKVESKKRR</sequence>
<comment type="subcellular location">
    <subcellularLocation>
        <location evidence="1">Endoplasmic reticulum membrane</location>
        <topology evidence="1">Multi-pass membrane protein</topology>
    </subcellularLocation>
</comment>
<evidence type="ECO:0000256" key="11">
    <source>
        <dbReference type="SAM" id="Phobius"/>
    </source>
</evidence>
<evidence type="ECO:0000256" key="1">
    <source>
        <dbReference type="ARBA" id="ARBA00004477"/>
    </source>
</evidence>
<dbReference type="GO" id="GO:0005787">
    <property type="term" value="C:signal peptidase complex"/>
    <property type="evidence" value="ECO:0007669"/>
    <property type="project" value="InterPro"/>
</dbReference>